<dbReference type="InterPro" id="IPR003732">
    <property type="entry name" value="Daa-tRNA_deacyls_DTD"/>
</dbReference>
<keyword evidence="5" id="KW-0378">Hydrolase</keyword>
<dbReference type="InterPro" id="IPR023509">
    <property type="entry name" value="DTD-like_sf"/>
</dbReference>
<comment type="catalytic activity">
    <reaction evidence="3">
        <text>glycyl-tRNA(Ala) + H2O = tRNA(Ala) + glycine + H(+)</text>
        <dbReference type="Rhea" id="RHEA:53744"/>
        <dbReference type="Rhea" id="RHEA-COMP:9657"/>
        <dbReference type="Rhea" id="RHEA-COMP:13640"/>
        <dbReference type="ChEBI" id="CHEBI:15377"/>
        <dbReference type="ChEBI" id="CHEBI:15378"/>
        <dbReference type="ChEBI" id="CHEBI:57305"/>
        <dbReference type="ChEBI" id="CHEBI:78442"/>
        <dbReference type="ChEBI" id="CHEBI:78522"/>
        <dbReference type="EC" id="3.1.1.96"/>
    </reaction>
</comment>
<name>A0A0L8HNG6_OCTBM</name>
<evidence type="ECO:0000313" key="7">
    <source>
        <dbReference type="EMBL" id="KOF90724.1"/>
    </source>
</evidence>
<comment type="similarity">
    <text evidence="1 5">Belongs to the DTD family.</text>
</comment>
<evidence type="ECO:0000256" key="5">
    <source>
        <dbReference type="RuleBase" id="RU003470"/>
    </source>
</evidence>
<evidence type="ECO:0000256" key="1">
    <source>
        <dbReference type="ARBA" id="ARBA00009673"/>
    </source>
</evidence>
<dbReference type="EC" id="3.1.1.96" evidence="2 5"/>
<evidence type="ECO:0000256" key="4">
    <source>
        <dbReference type="ARBA" id="ARBA00048018"/>
    </source>
</evidence>
<evidence type="ECO:0000256" key="6">
    <source>
        <dbReference type="SAM" id="MobiDB-lite"/>
    </source>
</evidence>
<dbReference type="STRING" id="37653.A0A0L8HNG6"/>
<dbReference type="Pfam" id="PF02580">
    <property type="entry name" value="Tyr_Deacylase"/>
    <property type="match status" value="1"/>
</dbReference>
<dbReference type="PANTHER" id="PTHR10472:SF5">
    <property type="entry name" value="D-AMINOACYL-TRNA DEACYLASE 1"/>
    <property type="match status" value="1"/>
</dbReference>
<keyword evidence="5" id="KW-0963">Cytoplasm</keyword>
<keyword evidence="5" id="KW-0694">RNA-binding</keyword>
<sequence length="167" mass="18979">MKIIVQRVAKASVSVNNELISSIGKGLCLLVGIGRYDTMKEMEFMVRKVLNLRVFEDDNGKRWNKSVKDRQLEILCVSQFTLMCSLKGNKPDYHDSMGPDLSQEFYNNFLSKLREAYDADKVKDGRFGAYMSVNIENDGPVTIPLEITPSRPKSPQEKEPELANKID</sequence>
<dbReference type="GO" id="GO:0051500">
    <property type="term" value="F:D-tyrosyl-tRNA(Tyr) deacylase activity"/>
    <property type="evidence" value="ECO:0007669"/>
    <property type="project" value="TreeGrafter"/>
</dbReference>
<dbReference type="GO" id="GO:0000049">
    <property type="term" value="F:tRNA binding"/>
    <property type="evidence" value="ECO:0007669"/>
    <property type="project" value="UniProtKB-KW"/>
</dbReference>
<dbReference type="OMA" id="WPDENDK"/>
<dbReference type="FunFam" id="3.50.80.10:FF:000001">
    <property type="entry name" value="D-aminoacyl-tRNA deacylase"/>
    <property type="match status" value="1"/>
</dbReference>
<dbReference type="KEGG" id="obi:106869573"/>
<organism evidence="7">
    <name type="scientific">Octopus bimaculoides</name>
    <name type="common">California two-spotted octopus</name>
    <dbReference type="NCBI Taxonomy" id="37653"/>
    <lineage>
        <taxon>Eukaryota</taxon>
        <taxon>Metazoa</taxon>
        <taxon>Spiralia</taxon>
        <taxon>Lophotrochozoa</taxon>
        <taxon>Mollusca</taxon>
        <taxon>Cephalopoda</taxon>
        <taxon>Coleoidea</taxon>
        <taxon>Octopodiformes</taxon>
        <taxon>Octopoda</taxon>
        <taxon>Incirrata</taxon>
        <taxon>Octopodidae</taxon>
        <taxon>Octopus</taxon>
    </lineage>
</organism>
<dbReference type="AlphaFoldDB" id="A0A0L8HNG6"/>
<dbReference type="GO" id="GO:0005737">
    <property type="term" value="C:cytoplasm"/>
    <property type="evidence" value="ECO:0007669"/>
    <property type="project" value="UniProtKB-SubCell"/>
</dbReference>
<accession>A0A0L8HNG6</accession>
<feature type="compositionally biased region" description="Basic and acidic residues" evidence="6">
    <location>
        <begin position="154"/>
        <end position="167"/>
    </location>
</feature>
<reference evidence="7" key="1">
    <citation type="submission" date="2015-07" db="EMBL/GenBank/DDBJ databases">
        <title>MeaNS - Measles Nucleotide Surveillance Program.</title>
        <authorList>
            <person name="Tran T."/>
            <person name="Druce J."/>
        </authorList>
    </citation>
    <scope>NUCLEOTIDE SEQUENCE</scope>
    <source>
        <strain evidence="7">UCB-OBI-ISO-001</strain>
        <tissue evidence="7">Gonad</tissue>
    </source>
</reference>
<proteinExistence type="inferred from homology"/>
<dbReference type="GO" id="GO:0106026">
    <property type="term" value="F:Gly-tRNA(Ala) deacylase activity"/>
    <property type="evidence" value="ECO:0007669"/>
    <property type="project" value="RHEA"/>
</dbReference>
<evidence type="ECO:0000256" key="2">
    <source>
        <dbReference type="ARBA" id="ARBA00013056"/>
    </source>
</evidence>
<dbReference type="SUPFAM" id="SSF69500">
    <property type="entry name" value="DTD-like"/>
    <property type="match status" value="1"/>
</dbReference>
<dbReference type="NCBIfam" id="TIGR00256">
    <property type="entry name" value="D-aminoacyl-tRNA deacylase"/>
    <property type="match status" value="1"/>
</dbReference>
<keyword evidence="5" id="KW-0820">tRNA-binding</keyword>
<dbReference type="OrthoDB" id="275783at2759"/>
<dbReference type="EMBL" id="KQ417698">
    <property type="protein sequence ID" value="KOF90724.1"/>
    <property type="molecule type" value="Genomic_DNA"/>
</dbReference>
<gene>
    <name evidence="7" type="ORF">OCBIM_22010601mg</name>
</gene>
<dbReference type="Gene3D" id="3.50.80.10">
    <property type="entry name" value="D-tyrosyl-tRNA(Tyr) deacylase"/>
    <property type="match status" value="1"/>
</dbReference>
<comment type="catalytic activity">
    <reaction evidence="4">
        <text>a D-aminoacyl-tRNA + H2O = a tRNA + a D-alpha-amino acid + H(+)</text>
        <dbReference type="Rhea" id="RHEA:13953"/>
        <dbReference type="Rhea" id="RHEA-COMP:10123"/>
        <dbReference type="Rhea" id="RHEA-COMP:10124"/>
        <dbReference type="ChEBI" id="CHEBI:15377"/>
        <dbReference type="ChEBI" id="CHEBI:15378"/>
        <dbReference type="ChEBI" id="CHEBI:59871"/>
        <dbReference type="ChEBI" id="CHEBI:78442"/>
        <dbReference type="ChEBI" id="CHEBI:79333"/>
        <dbReference type="EC" id="3.1.1.96"/>
    </reaction>
</comment>
<dbReference type="CDD" id="cd00563">
    <property type="entry name" value="Dtyr_deacylase"/>
    <property type="match status" value="1"/>
</dbReference>
<dbReference type="HAMAP" id="MF_00518">
    <property type="entry name" value="Deacylase_Dtd"/>
    <property type="match status" value="1"/>
</dbReference>
<comment type="subcellular location">
    <subcellularLocation>
        <location evidence="5">Cytoplasm</location>
    </subcellularLocation>
</comment>
<evidence type="ECO:0000256" key="3">
    <source>
        <dbReference type="ARBA" id="ARBA00047676"/>
    </source>
</evidence>
<feature type="region of interest" description="Disordered" evidence="6">
    <location>
        <begin position="142"/>
        <end position="167"/>
    </location>
</feature>
<protein>
    <recommendedName>
        <fullName evidence="2 5">D-aminoacyl-tRNA deacylase</fullName>
        <ecNumber evidence="2 5">3.1.1.96</ecNumber>
    </recommendedName>
</protein>
<dbReference type="PANTHER" id="PTHR10472">
    <property type="entry name" value="D-TYROSYL-TRNA TYR DEACYLASE"/>
    <property type="match status" value="1"/>
</dbReference>